<organism evidence="1 2">
    <name type="scientific">Solanum stoloniferum</name>
    <dbReference type="NCBI Taxonomy" id="62892"/>
    <lineage>
        <taxon>Eukaryota</taxon>
        <taxon>Viridiplantae</taxon>
        <taxon>Streptophyta</taxon>
        <taxon>Embryophyta</taxon>
        <taxon>Tracheophyta</taxon>
        <taxon>Spermatophyta</taxon>
        <taxon>Magnoliopsida</taxon>
        <taxon>eudicotyledons</taxon>
        <taxon>Gunneridae</taxon>
        <taxon>Pentapetalae</taxon>
        <taxon>asterids</taxon>
        <taxon>lamiids</taxon>
        <taxon>Solanales</taxon>
        <taxon>Solanaceae</taxon>
        <taxon>Solanoideae</taxon>
        <taxon>Solaneae</taxon>
        <taxon>Solanum</taxon>
    </lineage>
</organism>
<comment type="caution">
    <text evidence="1">The sequence shown here is derived from an EMBL/GenBank/DDBJ whole genome shotgun (WGS) entry which is preliminary data.</text>
</comment>
<dbReference type="Proteomes" id="UP001627284">
    <property type="component" value="Unassembled WGS sequence"/>
</dbReference>
<evidence type="ECO:0000313" key="2">
    <source>
        <dbReference type="Proteomes" id="UP001627284"/>
    </source>
</evidence>
<name>A0ABD2UZT9_9SOLN</name>
<evidence type="ECO:0000313" key="1">
    <source>
        <dbReference type="EMBL" id="KAL3374389.1"/>
    </source>
</evidence>
<sequence length="111" mass="12772">INPPTQINFTHFISSFPPQQKQKSKVLLGSGVLYDPEIGNEEDPPLKPMVIYETETRMEKRSRLFEGIRNMNIVFKGDARGILTLRICHILQRRLLGRAMKHSLPISCKLK</sequence>
<dbReference type="AlphaFoldDB" id="A0ABD2UZT9"/>
<keyword evidence="2" id="KW-1185">Reference proteome</keyword>
<feature type="non-terminal residue" evidence="1">
    <location>
        <position position="1"/>
    </location>
</feature>
<proteinExistence type="predicted"/>
<accession>A0ABD2UZT9</accession>
<protein>
    <submittedName>
        <fullName evidence="1">Uncharacterized protein</fullName>
    </submittedName>
</protein>
<gene>
    <name evidence="1" type="ORF">AABB24_006060</name>
</gene>
<reference evidence="1 2" key="1">
    <citation type="submission" date="2024-05" db="EMBL/GenBank/DDBJ databases">
        <title>De novo assembly of an allotetraploid wild potato.</title>
        <authorList>
            <person name="Hosaka A.J."/>
        </authorList>
    </citation>
    <scope>NUCLEOTIDE SEQUENCE [LARGE SCALE GENOMIC DNA]</scope>
    <source>
        <tissue evidence="1">Young leaves</tissue>
    </source>
</reference>
<dbReference type="EMBL" id="JBJKTR010000003">
    <property type="protein sequence ID" value="KAL3374389.1"/>
    <property type="molecule type" value="Genomic_DNA"/>
</dbReference>